<reference evidence="1" key="2">
    <citation type="submission" date="2017-06" db="EMBL/GenBank/DDBJ databases">
        <title>WGS assembly of Brachypodium distachyon.</title>
        <authorList>
            <consortium name="The International Brachypodium Initiative"/>
            <person name="Lucas S."/>
            <person name="Harmon-Smith M."/>
            <person name="Lail K."/>
            <person name="Tice H."/>
            <person name="Grimwood J."/>
            <person name="Bruce D."/>
            <person name="Barry K."/>
            <person name="Shu S."/>
            <person name="Lindquist E."/>
            <person name="Wang M."/>
            <person name="Pitluck S."/>
            <person name="Vogel J.P."/>
            <person name="Garvin D.F."/>
            <person name="Mockler T.C."/>
            <person name="Schmutz J."/>
            <person name="Rokhsar D."/>
            <person name="Bevan M.W."/>
        </authorList>
    </citation>
    <scope>NUCLEOTIDE SEQUENCE</scope>
    <source>
        <strain evidence="1">Bd21</strain>
    </source>
</reference>
<dbReference type="OrthoDB" id="686405at2759"/>
<evidence type="ECO:0000313" key="2">
    <source>
        <dbReference type="EnsemblPlants" id="PNT64661"/>
    </source>
</evidence>
<dbReference type="Gramene" id="PNT64661">
    <property type="protein sequence ID" value="PNT64661"/>
    <property type="gene ID" value="BRADI_4g31166v3"/>
</dbReference>
<reference evidence="2" key="3">
    <citation type="submission" date="2018-08" db="UniProtKB">
        <authorList>
            <consortium name="EnsemblPlants"/>
        </authorList>
    </citation>
    <scope>IDENTIFICATION</scope>
    <source>
        <strain evidence="2">cv. Bd21</strain>
    </source>
</reference>
<dbReference type="AlphaFoldDB" id="A0A2K2CRK4"/>
<dbReference type="EnsemblPlants" id="PNT64661">
    <property type="protein sequence ID" value="PNT64661"/>
    <property type="gene ID" value="BRADI_4g31166v3"/>
</dbReference>
<reference evidence="1 2" key="1">
    <citation type="journal article" date="2010" name="Nature">
        <title>Genome sequencing and analysis of the model grass Brachypodium distachyon.</title>
        <authorList>
            <consortium name="International Brachypodium Initiative"/>
        </authorList>
    </citation>
    <scope>NUCLEOTIDE SEQUENCE [LARGE SCALE GENOMIC DNA]</scope>
    <source>
        <strain evidence="1 2">Bd21</strain>
    </source>
</reference>
<dbReference type="InParanoid" id="A0A2K2CRK4"/>
<organism evidence="1">
    <name type="scientific">Brachypodium distachyon</name>
    <name type="common">Purple false brome</name>
    <name type="synonym">Trachynia distachya</name>
    <dbReference type="NCBI Taxonomy" id="15368"/>
    <lineage>
        <taxon>Eukaryota</taxon>
        <taxon>Viridiplantae</taxon>
        <taxon>Streptophyta</taxon>
        <taxon>Embryophyta</taxon>
        <taxon>Tracheophyta</taxon>
        <taxon>Spermatophyta</taxon>
        <taxon>Magnoliopsida</taxon>
        <taxon>Liliopsida</taxon>
        <taxon>Poales</taxon>
        <taxon>Poaceae</taxon>
        <taxon>BOP clade</taxon>
        <taxon>Pooideae</taxon>
        <taxon>Stipodae</taxon>
        <taxon>Brachypodieae</taxon>
        <taxon>Brachypodium</taxon>
    </lineage>
</organism>
<evidence type="ECO:0000313" key="3">
    <source>
        <dbReference type="Proteomes" id="UP000008810"/>
    </source>
</evidence>
<feature type="non-terminal residue" evidence="1">
    <location>
        <position position="98"/>
    </location>
</feature>
<evidence type="ECO:0008006" key="4">
    <source>
        <dbReference type="Google" id="ProtNLM"/>
    </source>
</evidence>
<protein>
    <recommendedName>
        <fullName evidence="4">DUF4283 domain-containing protein</fullName>
    </recommendedName>
</protein>
<keyword evidence="3" id="KW-1185">Reference proteome</keyword>
<dbReference type="FunCoup" id="A0A2K2CRK4">
    <property type="interactions" value="251"/>
</dbReference>
<dbReference type="EMBL" id="CM000883">
    <property type="protein sequence ID" value="PNT64661.1"/>
    <property type="molecule type" value="Genomic_DNA"/>
</dbReference>
<name>A0A2K2CRK4_BRADI</name>
<dbReference type="Proteomes" id="UP000008810">
    <property type="component" value="Chromosome 4"/>
</dbReference>
<sequence>MAMLLKKTDSGRSHKEELDSRFGLLNLREDEEEDVVLEEDLEELQADAEFLALARVHTTSNFSHAALFDKMRAAWNLAQDVEFRAINDGMFAAQLIAC</sequence>
<accession>A0A2K2CRK4</accession>
<proteinExistence type="predicted"/>
<evidence type="ECO:0000313" key="1">
    <source>
        <dbReference type="EMBL" id="PNT64661.1"/>
    </source>
</evidence>
<gene>
    <name evidence="1" type="ORF">BRADI_4g31166v3</name>
</gene>